<dbReference type="Proteomes" id="UP000828390">
    <property type="component" value="Unassembled WGS sequence"/>
</dbReference>
<dbReference type="InterPro" id="IPR027094">
    <property type="entry name" value="Mitofusin_fam"/>
</dbReference>
<keyword evidence="9" id="KW-1185">Reference proteome</keyword>
<sequence length="395" mass="44928">MDEGVTCETKEQVPWKTRDELIKGLKLIDKEVSDIQTAIAEGEQALGLKKKEQWKKRGYKPFPGKKGLGDITERLKKILFSLQSDRIKISVFGRTSTGKSAVINALLGCNVLPSGRGHVTQCFIEIRGTDEEKGFLKEQDRREDIEKLREKANALHPSGTKHAAHLELYWPKTQCPLLKDDFVIIDSPGIDVDIDLDKGITKYCADSDVFVLVVNAEASICLTEINFLKRISTEISVPNIFILFNRWDKCTKDENKESIKKQHKDKSQELFKSLGKERSNRHNVFFVSAKKTLEGSNVDDEVGDNNEFMKFKNQLMDFVSKSAVATKCQRHVQSWKEMCANLANRNEEALQWLIQGRELTIIAQDTNNDQLRNVRSAMSALDESTETEIEFLRST</sequence>
<evidence type="ECO:0000313" key="8">
    <source>
        <dbReference type="EMBL" id="KAH3892919.1"/>
    </source>
</evidence>
<gene>
    <name evidence="8" type="ORF">DPMN_017055</name>
</gene>
<dbReference type="InterPro" id="IPR027417">
    <property type="entry name" value="P-loop_NTPase"/>
</dbReference>
<dbReference type="GO" id="GO:0005741">
    <property type="term" value="C:mitochondrial outer membrane"/>
    <property type="evidence" value="ECO:0007669"/>
    <property type="project" value="TreeGrafter"/>
</dbReference>
<dbReference type="InterPro" id="IPR030381">
    <property type="entry name" value="G_DYNAMIN_dom"/>
</dbReference>
<dbReference type="Pfam" id="PF00350">
    <property type="entry name" value="Dynamin_N"/>
    <property type="match status" value="1"/>
</dbReference>
<evidence type="ECO:0000313" key="9">
    <source>
        <dbReference type="Proteomes" id="UP000828390"/>
    </source>
</evidence>
<reference evidence="8" key="1">
    <citation type="journal article" date="2019" name="bioRxiv">
        <title>The Genome of the Zebra Mussel, Dreissena polymorpha: A Resource for Invasive Species Research.</title>
        <authorList>
            <person name="McCartney M.A."/>
            <person name="Auch B."/>
            <person name="Kono T."/>
            <person name="Mallez S."/>
            <person name="Zhang Y."/>
            <person name="Obille A."/>
            <person name="Becker A."/>
            <person name="Abrahante J.E."/>
            <person name="Garbe J."/>
            <person name="Badalamenti J.P."/>
            <person name="Herman A."/>
            <person name="Mangelson H."/>
            <person name="Liachko I."/>
            <person name="Sullivan S."/>
            <person name="Sone E.D."/>
            <person name="Koren S."/>
            <person name="Silverstein K.A.T."/>
            <person name="Beckman K.B."/>
            <person name="Gohl D.M."/>
        </authorList>
    </citation>
    <scope>NUCLEOTIDE SEQUENCE</scope>
    <source>
        <strain evidence="8">Duluth1</strain>
        <tissue evidence="8">Whole animal</tissue>
    </source>
</reference>
<keyword evidence="5" id="KW-0342">GTP-binding</keyword>
<dbReference type="GO" id="GO:0051646">
    <property type="term" value="P:mitochondrion localization"/>
    <property type="evidence" value="ECO:0007669"/>
    <property type="project" value="TreeGrafter"/>
</dbReference>
<keyword evidence="3" id="KW-0378">Hydrolase</keyword>
<dbReference type="GO" id="GO:0008053">
    <property type="term" value="P:mitochondrial fusion"/>
    <property type="evidence" value="ECO:0007669"/>
    <property type="project" value="TreeGrafter"/>
</dbReference>
<evidence type="ECO:0000256" key="3">
    <source>
        <dbReference type="ARBA" id="ARBA00022801"/>
    </source>
</evidence>
<evidence type="ECO:0000256" key="4">
    <source>
        <dbReference type="ARBA" id="ARBA00023054"/>
    </source>
</evidence>
<keyword evidence="2" id="KW-0547">Nucleotide-binding</keyword>
<evidence type="ECO:0000259" key="7">
    <source>
        <dbReference type="PROSITE" id="PS51718"/>
    </source>
</evidence>
<dbReference type="InterPro" id="IPR045063">
    <property type="entry name" value="Dynamin_N"/>
</dbReference>
<proteinExistence type="predicted"/>
<feature type="domain" description="Dynamin-type G" evidence="7">
    <location>
        <begin position="83"/>
        <end position="325"/>
    </location>
</feature>
<dbReference type="EMBL" id="JAIWYP010000001">
    <property type="protein sequence ID" value="KAH3892919.1"/>
    <property type="molecule type" value="Genomic_DNA"/>
</dbReference>
<evidence type="ECO:0000256" key="2">
    <source>
        <dbReference type="ARBA" id="ARBA00022741"/>
    </source>
</evidence>
<dbReference type="PROSITE" id="PS51718">
    <property type="entry name" value="G_DYNAMIN_2"/>
    <property type="match status" value="1"/>
</dbReference>
<dbReference type="GO" id="GO:0003924">
    <property type="term" value="F:GTPase activity"/>
    <property type="evidence" value="ECO:0007669"/>
    <property type="project" value="InterPro"/>
</dbReference>
<accession>A0A9D4S535</accession>
<reference evidence="8" key="2">
    <citation type="submission" date="2020-11" db="EMBL/GenBank/DDBJ databases">
        <authorList>
            <person name="McCartney M.A."/>
            <person name="Auch B."/>
            <person name="Kono T."/>
            <person name="Mallez S."/>
            <person name="Becker A."/>
            <person name="Gohl D.M."/>
            <person name="Silverstein K.A.T."/>
            <person name="Koren S."/>
            <person name="Bechman K.B."/>
            <person name="Herman A."/>
            <person name="Abrahante J.E."/>
            <person name="Garbe J."/>
        </authorList>
    </citation>
    <scope>NUCLEOTIDE SEQUENCE</scope>
    <source>
        <strain evidence="8">Duluth1</strain>
        <tissue evidence="8">Whole animal</tissue>
    </source>
</reference>
<evidence type="ECO:0000256" key="1">
    <source>
        <dbReference type="ARBA" id="ARBA00004370"/>
    </source>
</evidence>
<feature type="non-terminal residue" evidence="8">
    <location>
        <position position="1"/>
    </location>
</feature>
<protein>
    <recommendedName>
        <fullName evidence="7">Dynamin-type G domain-containing protein</fullName>
    </recommendedName>
</protein>
<organism evidence="8 9">
    <name type="scientific">Dreissena polymorpha</name>
    <name type="common">Zebra mussel</name>
    <name type="synonym">Mytilus polymorpha</name>
    <dbReference type="NCBI Taxonomy" id="45954"/>
    <lineage>
        <taxon>Eukaryota</taxon>
        <taxon>Metazoa</taxon>
        <taxon>Spiralia</taxon>
        <taxon>Lophotrochozoa</taxon>
        <taxon>Mollusca</taxon>
        <taxon>Bivalvia</taxon>
        <taxon>Autobranchia</taxon>
        <taxon>Heteroconchia</taxon>
        <taxon>Euheterodonta</taxon>
        <taxon>Imparidentia</taxon>
        <taxon>Neoheterodontei</taxon>
        <taxon>Myida</taxon>
        <taxon>Dreissenoidea</taxon>
        <taxon>Dreissenidae</taxon>
        <taxon>Dreissena</taxon>
    </lineage>
</organism>
<keyword evidence="4" id="KW-0175">Coiled coil</keyword>
<comment type="subcellular location">
    <subcellularLocation>
        <location evidence="1">Membrane</location>
    </subcellularLocation>
</comment>
<dbReference type="AlphaFoldDB" id="A0A9D4S535"/>
<dbReference type="PANTHER" id="PTHR10465:SF3">
    <property type="entry name" value="TRANSMEMBRANE GTPASE MARF-RELATED"/>
    <property type="match status" value="1"/>
</dbReference>
<evidence type="ECO:0000256" key="5">
    <source>
        <dbReference type="ARBA" id="ARBA00023134"/>
    </source>
</evidence>
<dbReference type="Gene3D" id="3.40.50.300">
    <property type="entry name" value="P-loop containing nucleotide triphosphate hydrolases"/>
    <property type="match status" value="1"/>
</dbReference>
<comment type="caution">
    <text evidence="8">The sequence shown here is derived from an EMBL/GenBank/DDBJ whole genome shotgun (WGS) entry which is preliminary data.</text>
</comment>
<dbReference type="PANTHER" id="PTHR10465">
    <property type="entry name" value="TRANSMEMBRANE GTPASE FZO1"/>
    <property type="match status" value="1"/>
</dbReference>
<evidence type="ECO:0000256" key="6">
    <source>
        <dbReference type="ARBA" id="ARBA00023136"/>
    </source>
</evidence>
<keyword evidence="6" id="KW-0472">Membrane</keyword>
<dbReference type="SUPFAM" id="SSF52540">
    <property type="entry name" value="P-loop containing nucleoside triphosphate hydrolases"/>
    <property type="match status" value="1"/>
</dbReference>
<dbReference type="GO" id="GO:0005525">
    <property type="term" value="F:GTP binding"/>
    <property type="evidence" value="ECO:0007669"/>
    <property type="project" value="UniProtKB-KW"/>
</dbReference>
<name>A0A9D4S535_DREPO</name>